<sequence length="459" mass="49128">MNRLFVLLLLLIFLPTAGAQVAVECSGVSTSSDKTRVVLDTSSAISHRIFTLDSPDRVVIDIPNARLVGKLPAARAGDPTLVGLRSGVRNRGDLRVVVDVKHAVRVKSFPARRDGGGHRLIVELSPASDSLRPSASGGTTRKVSQRSPSRMVARSSRARTAVIAIDAGHGGEDPGAIGPSGTREKDVTLAIARRLARLVGRESGMRAVLIRDRDTFIALRERIRRARKHKADLFISIHADAFNNPEAHGSSVYTLSQGGASSEAANWLADRENSADLIGGLDLASSDELLATVLLDMTQNATIEHSTEAAGAVLGYLKRVGDVHKGHVQRAGFVVLKSPDIPSILVETAFISNRSEEQRLRSSAHQERIAKAVLAGVKTYFSKYPPQGYLSASADSGLDRTAPRSASARGLRHVISRGDTLSEIAQRYRVTVSSLRAENGIEEGDYIRVGQVLSIPAGS</sequence>
<dbReference type="InterPro" id="IPR050695">
    <property type="entry name" value="N-acetylmuramoyl_amidase_3"/>
</dbReference>
<comment type="similarity">
    <text evidence="3">Belongs to the N-acetylmuramoyl-L-alanine amidase 3 family.</text>
</comment>
<dbReference type="GO" id="GO:0009253">
    <property type="term" value="P:peptidoglycan catabolic process"/>
    <property type="evidence" value="ECO:0007669"/>
    <property type="project" value="InterPro"/>
</dbReference>
<dbReference type="EMBL" id="JAAIJQ010000006">
    <property type="protein sequence ID" value="NEV60927.1"/>
    <property type="molecule type" value="Genomic_DNA"/>
</dbReference>
<dbReference type="Gene3D" id="3.40.630.40">
    <property type="entry name" value="Zn-dependent exopeptidases"/>
    <property type="match status" value="1"/>
</dbReference>
<dbReference type="GO" id="GO:0030288">
    <property type="term" value="C:outer membrane-bounded periplasmic space"/>
    <property type="evidence" value="ECO:0007669"/>
    <property type="project" value="TreeGrafter"/>
</dbReference>
<dbReference type="SMART" id="SM00257">
    <property type="entry name" value="LysM"/>
    <property type="match status" value="1"/>
</dbReference>
<evidence type="ECO:0000256" key="4">
    <source>
        <dbReference type="ARBA" id="ARBA00011901"/>
    </source>
</evidence>
<dbReference type="PROSITE" id="PS51782">
    <property type="entry name" value="LYSM"/>
    <property type="match status" value="1"/>
</dbReference>
<evidence type="ECO:0000313" key="14">
    <source>
        <dbReference type="Proteomes" id="UP000483379"/>
    </source>
</evidence>
<keyword evidence="5 11" id="KW-0732">Signal</keyword>
<evidence type="ECO:0000256" key="2">
    <source>
        <dbReference type="ARBA" id="ARBA00004418"/>
    </source>
</evidence>
<feature type="domain" description="LysM" evidence="12">
    <location>
        <begin position="411"/>
        <end position="455"/>
    </location>
</feature>
<dbReference type="Proteomes" id="UP000483379">
    <property type="component" value="Unassembled WGS sequence"/>
</dbReference>
<keyword evidence="8" id="KW-0961">Cell wall biogenesis/degradation</keyword>
<keyword evidence="7" id="KW-0378">Hydrolase</keyword>
<dbReference type="PANTHER" id="PTHR30404">
    <property type="entry name" value="N-ACETYLMURAMOYL-L-ALANINE AMIDASE"/>
    <property type="match status" value="1"/>
</dbReference>
<feature type="region of interest" description="Disordered" evidence="10">
    <location>
        <begin position="127"/>
        <end position="155"/>
    </location>
</feature>
<dbReference type="SMART" id="SM00646">
    <property type="entry name" value="Ami_3"/>
    <property type="match status" value="1"/>
</dbReference>
<dbReference type="InterPro" id="IPR002508">
    <property type="entry name" value="MurNAc-LAA_cat"/>
</dbReference>
<proteinExistence type="inferred from homology"/>
<name>A0A6M0JX84_9GAMM</name>
<reference evidence="13 14" key="1">
    <citation type="submission" date="2020-02" db="EMBL/GenBank/DDBJ databases">
        <title>Genome sequences of Thiorhodococcus mannitoliphagus and Thiorhodococcus minor, purple sulfur photosynthetic bacteria in the gammaproteobacterial family, Chromatiaceae.</title>
        <authorList>
            <person name="Aviles F.A."/>
            <person name="Meyer T.E."/>
            <person name="Kyndt J.A."/>
        </authorList>
    </citation>
    <scope>NUCLEOTIDE SEQUENCE [LARGE SCALE GENOMIC DNA]</scope>
    <source>
        <strain evidence="13 14">DSM 11518</strain>
    </source>
</reference>
<feature type="chain" id="PRO_5027019611" description="N-acetylmuramoyl-L-alanine amidase AmiC" evidence="11">
    <location>
        <begin position="20"/>
        <end position="459"/>
    </location>
</feature>
<dbReference type="SUPFAM" id="SSF54106">
    <property type="entry name" value="LysM domain"/>
    <property type="match status" value="1"/>
</dbReference>
<dbReference type="GO" id="GO:0071555">
    <property type="term" value="P:cell wall organization"/>
    <property type="evidence" value="ECO:0007669"/>
    <property type="project" value="UniProtKB-KW"/>
</dbReference>
<dbReference type="Gene3D" id="2.60.40.3500">
    <property type="match status" value="1"/>
</dbReference>
<gene>
    <name evidence="13" type="ORF">G3446_03275</name>
</gene>
<keyword evidence="14" id="KW-1185">Reference proteome</keyword>
<evidence type="ECO:0000256" key="5">
    <source>
        <dbReference type="ARBA" id="ARBA00022729"/>
    </source>
</evidence>
<dbReference type="Gene3D" id="3.10.350.10">
    <property type="entry name" value="LysM domain"/>
    <property type="match status" value="1"/>
</dbReference>
<evidence type="ECO:0000256" key="7">
    <source>
        <dbReference type="ARBA" id="ARBA00022801"/>
    </source>
</evidence>
<organism evidence="13 14">
    <name type="scientific">Thiorhodococcus minor</name>
    <dbReference type="NCBI Taxonomy" id="57489"/>
    <lineage>
        <taxon>Bacteria</taxon>
        <taxon>Pseudomonadati</taxon>
        <taxon>Pseudomonadota</taxon>
        <taxon>Gammaproteobacteria</taxon>
        <taxon>Chromatiales</taxon>
        <taxon>Chromatiaceae</taxon>
        <taxon>Thiorhodococcus</taxon>
    </lineage>
</organism>
<evidence type="ECO:0000256" key="6">
    <source>
        <dbReference type="ARBA" id="ARBA00022764"/>
    </source>
</evidence>
<protein>
    <recommendedName>
        <fullName evidence="9">N-acetylmuramoyl-L-alanine amidase AmiC</fullName>
        <ecNumber evidence="4">3.5.1.28</ecNumber>
    </recommendedName>
</protein>
<comment type="caution">
    <text evidence="13">The sequence shown here is derived from an EMBL/GenBank/DDBJ whole genome shotgun (WGS) entry which is preliminary data.</text>
</comment>
<evidence type="ECO:0000256" key="11">
    <source>
        <dbReference type="SAM" id="SignalP"/>
    </source>
</evidence>
<feature type="compositionally biased region" description="Polar residues" evidence="10">
    <location>
        <begin position="127"/>
        <end position="148"/>
    </location>
</feature>
<evidence type="ECO:0000259" key="12">
    <source>
        <dbReference type="PROSITE" id="PS51782"/>
    </source>
</evidence>
<dbReference type="EC" id="3.5.1.28" evidence="4"/>
<dbReference type="AlphaFoldDB" id="A0A6M0JX84"/>
<evidence type="ECO:0000256" key="9">
    <source>
        <dbReference type="ARBA" id="ARBA00074581"/>
    </source>
</evidence>
<dbReference type="InterPro" id="IPR036779">
    <property type="entry name" value="LysM_dom_sf"/>
</dbReference>
<dbReference type="CDD" id="cd00118">
    <property type="entry name" value="LysM"/>
    <property type="match status" value="1"/>
</dbReference>
<comment type="subcellular location">
    <subcellularLocation>
        <location evidence="2">Periplasm</location>
    </subcellularLocation>
</comment>
<dbReference type="Pfam" id="PF11741">
    <property type="entry name" value="AMIN"/>
    <property type="match status" value="1"/>
</dbReference>
<evidence type="ECO:0000256" key="1">
    <source>
        <dbReference type="ARBA" id="ARBA00001561"/>
    </source>
</evidence>
<accession>A0A6M0JX84</accession>
<dbReference type="Pfam" id="PF01476">
    <property type="entry name" value="LysM"/>
    <property type="match status" value="1"/>
</dbReference>
<dbReference type="SUPFAM" id="SSF53187">
    <property type="entry name" value="Zn-dependent exopeptidases"/>
    <property type="match status" value="1"/>
</dbReference>
<dbReference type="GO" id="GO:0008745">
    <property type="term" value="F:N-acetylmuramoyl-L-alanine amidase activity"/>
    <property type="evidence" value="ECO:0007669"/>
    <property type="project" value="UniProtKB-EC"/>
</dbReference>
<dbReference type="FunFam" id="3.40.630.40:FF:000001">
    <property type="entry name" value="N-acetylmuramoyl-L-alanine amidase"/>
    <property type="match status" value="1"/>
</dbReference>
<evidence type="ECO:0000256" key="8">
    <source>
        <dbReference type="ARBA" id="ARBA00023316"/>
    </source>
</evidence>
<evidence type="ECO:0000313" key="13">
    <source>
        <dbReference type="EMBL" id="NEV60927.1"/>
    </source>
</evidence>
<dbReference type="Pfam" id="PF01520">
    <property type="entry name" value="Amidase_3"/>
    <property type="match status" value="1"/>
</dbReference>
<dbReference type="CDD" id="cd02696">
    <property type="entry name" value="MurNAc-LAA"/>
    <property type="match status" value="1"/>
</dbReference>
<dbReference type="InterPro" id="IPR018392">
    <property type="entry name" value="LysM"/>
</dbReference>
<evidence type="ECO:0000256" key="3">
    <source>
        <dbReference type="ARBA" id="ARBA00010860"/>
    </source>
</evidence>
<evidence type="ECO:0000256" key="10">
    <source>
        <dbReference type="SAM" id="MobiDB-lite"/>
    </source>
</evidence>
<keyword evidence="6" id="KW-0574">Periplasm</keyword>
<dbReference type="RefSeq" id="WP_164450976.1">
    <property type="nucleotide sequence ID" value="NZ_JAAIJQ010000006.1"/>
</dbReference>
<feature type="signal peptide" evidence="11">
    <location>
        <begin position="1"/>
        <end position="19"/>
    </location>
</feature>
<dbReference type="PANTHER" id="PTHR30404:SF0">
    <property type="entry name" value="N-ACETYLMURAMOYL-L-ALANINE AMIDASE AMIC"/>
    <property type="match status" value="1"/>
</dbReference>
<dbReference type="InterPro" id="IPR021731">
    <property type="entry name" value="AMIN_dom"/>
</dbReference>
<comment type="catalytic activity">
    <reaction evidence="1">
        <text>Hydrolyzes the link between N-acetylmuramoyl residues and L-amino acid residues in certain cell-wall glycopeptides.</text>
        <dbReference type="EC" id="3.5.1.28"/>
    </reaction>
</comment>